<name>A0A0E9MSF2_9SPHN</name>
<dbReference type="Proteomes" id="UP000033202">
    <property type="component" value="Unassembled WGS sequence"/>
</dbReference>
<dbReference type="SUPFAM" id="SSF55144">
    <property type="entry name" value="LigT-like"/>
    <property type="match status" value="1"/>
</dbReference>
<dbReference type="InterPro" id="IPR009097">
    <property type="entry name" value="Cyclic_Pdiesterase"/>
</dbReference>
<protein>
    <recommendedName>
        <fullName evidence="3">2'-5' RNA ligase</fullName>
    </recommendedName>
</protein>
<sequence>MRHANFYRYFLGVRPNPLLRQTLVRIAAHAGQKMDPDLFHLTLCVIAEAEERDPFLLPRVRAALADQELCAFRVALGRVRGGRKGALVRTRGRQDEIQFFYRLLLRLLATRGIEPKHRKSGLHPHITLGHDACTFEPFKMAFDWFPDELLLIESEVGRTRHNVIGRWPLLPPRQGLLPLDEPAPAWRLAS</sequence>
<accession>A0A0E9MSF2</accession>
<comment type="caution">
    <text evidence="1">The sequence shown here is derived from an EMBL/GenBank/DDBJ whole genome shotgun (WGS) entry which is preliminary data.</text>
</comment>
<evidence type="ECO:0000313" key="1">
    <source>
        <dbReference type="EMBL" id="GAO40489.1"/>
    </source>
</evidence>
<dbReference type="AlphaFoldDB" id="A0A0E9MSF2"/>
<gene>
    <name evidence="1" type="ORF">SCH01S_48_01500</name>
</gene>
<organism evidence="1 2">
    <name type="scientific">Sphingomonas changbaiensis NBRC 104936</name>
    <dbReference type="NCBI Taxonomy" id="1219043"/>
    <lineage>
        <taxon>Bacteria</taxon>
        <taxon>Pseudomonadati</taxon>
        <taxon>Pseudomonadota</taxon>
        <taxon>Alphaproteobacteria</taxon>
        <taxon>Sphingomonadales</taxon>
        <taxon>Sphingomonadaceae</taxon>
        <taxon>Sphingomonas</taxon>
    </lineage>
</organism>
<evidence type="ECO:0000313" key="2">
    <source>
        <dbReference type="Proteomes" id="UP000033202"/>
    </source>
</evidence>
<proteinExistence type="predicted"/>
<reference evidence="1 2" key="1">
    <citation type="submission" date="2015-04" db="EMBL/GenBank/DDBJ databases">
        <title>Whole genome shotgun sequence of Sphingomonas changbaiensis NBRC 104936.</title>
        <authorList>
            <person name="Katano-Makiyama Y."/>
            <person name="Hosoyama A."/>
            <person name="Hashimoto M."/>
            <person name="Noguchi M."/>
            <person name="Tsuchikane K."/>
            <person name="Ohji S."/>
            <person name="Yamazoe A."/>
            <person name="Ichikawa N."/>
            <person name="Kimura A."/>
            <person name="Fujita N."/>
        </authorList>
    </citation>
    <scope>NUCLEOTIDE SEQUENCE [LARGE SCALE GENOMIC DNA]</scope>
    <source>
        <strain evidence="1 2">NBRC 104936</strain>
    </source>
</reference>
<dbReference type="Gene3D" id="3.90.1140.10">
    <property type="entry name" value="Cyclic phosphodiesterase"/>
    <property type="match status" value="1"/>
</dbReference>
<keyword evidence="2" id="KW-1185">Reference proteome</keyword>
<dbReference type="EMBL" id="BBWU01000048">
    <property type="protein sequence ID" value="GAO40489.1"/>
    <property type="molecule type" value="Genomic_DNA"/>
</dbReference>
<evidence type="ECO:0008006" key="3">
    <source>
        <dbReference type="Google" id="ProtNLM"/>
    </source>
</evidence>